<evidence type="ECO:0000313" key="2">
    <source>
        <dbReference type="Proteomes" id="UP000735302"/>
    </source>
</evidence>
<dbReference type="Proteomes" id="UP000735302">
    <property type="component" value="Unassembled WGS sequence"/>
</dbReference>
<keyword evidence="2" id="KW-1185">Reference proteome</keyword>
<gene>
    <name evidence="1" type="ORF">PoB_001658800</name>
</gene>
<evidence type="ECO:0008006" key="3">
    <source>
        <dbReference type="Google" id="ProtNLM"/>
    </source>
</evidence>
<organism evidence="1 2">
    <name type="scientific">Plakobranchus ocellatus</name>
    <dbReference type="NCBI Taxonomy" id="259542"/>
    <lineage>
        <taxon>Eukaryota</taxon>
        <taxon>Metazoa</taxon>
        <taxon>Spiralia</taxon>
        <taxon>Lophotrochozoa</taxon>
        <taxon>Mollusca</taxon>
        <taxon>Gastropoda</taxon>
        <taxon>Heterobranchia</taxon>
        <taxon>Euthyneura</taxon>
        <taxon>Panpulmonata</taxon>
        <taxon>Sacoglossa</taxon>
        <taxon>Placobranchoidea</taxon>
        <taxon>Plakobranchidae</taxon>
        <taxon>Plakobranchus</taxon>
    </lineage>
</organism>
<dbReference type="EMBL" id="BLXT01001985">
    <property type="protein sequence ID" value="GFN90082.1"/>
    <property type="molecule type" value="Genomic_DNA"/>
</dbReference>
<comment type="caution">
    <text evidence="1">The sequence shown here is derived from an EMBL/GenBank/DDBJ whole genome shotgun (WGS) entry which is preliminary data.</text>
</comment>
<sequence length="77" mass="8792">MHRSYKKRVKKQRTLAAALTLHTLLQSFAKLQGFNRSTGPKTSYRFSTQRRRKVKVGKRSLDFSGTAVPLLLDSRNG</sequence>
<evidence type="ECO:0000313" key="1">
    <source>
        <dbReference type="EMBL" id="GFN90082.1"/>
    </source>
</evidence>
<accession>A0AAV3Z6I6</accession>
<dbReference type="AlphaFoldDB" id="A0AAV3Z6I6"/>
<name>A0AAV3Z6I6_9GAST</name>
<proteinExistence type="predicted"/>
<reference evidence="1 2" key="1">
    <citation type="journal article" date="2021" name="Elife">
        <title>Chloroplast acquisition without the gene transfer in kleptoplastic sea slugs, Plakobranchus ocellatus.</title>
        <authorList>
            <person name="Maeda T."/>
            <person name="Takahashi S."/>
            <person name="Yoshida T."/>
            <person name="Shimamura S."/>
            <person name="Takaki Y."/>
            <person name="Nagai Y."/>
            <person name="Toyoda A."/>
            <person name="Suzuki Y."/>
            <person name="Arimoto A."/>
            <person name="Ishii H."/>
            <person name="Satoh N."/>
            <person name="Nishiyama T."/>
            <person name="Hasebe M."/>
            <person name="Maruyama T."/>
            <person name="Minagawa J."/>
            <person name="Obokata J."/>
            <person name="Shigenobu S."/>
        </authorList>
    </citation>
    <scope>NUCLEOTIDE SEQUENCE [LARGE SCALE GENOMIC DNA]</scope>
</reference>
<protein>
    <recommendedName>
        <fullName evidence="3">Secreted protein</fullName>
    </recommendedName>
</protein>